<organism evidence="1 2">
    <name type="scientific">Mycolicibacterium novocastrense</name>
    <name type="common">Mycobacterium novocastrense</name>
    <dbReference type="NCBI Taxonomy" id="59813"/>
    <lineage>
        <taxon>Bacteria</taxon>
        <taxon>Bacillati</taxon>
        <taxon>Actinomycetota</taxon>
        <taxon>Actinomycetes</taxon>
        <taxon>Mycobacteriales</taxon>
        <taxon>Mycobacteriaceae</taxon>
        <taxon>Mycolicibacterium</taxon>
    </lineage>
</organism>
<dbReference type="Proteomes" id="UP001207528">
    <property type="component" value="Unassembled WGS sequence"/>
</dbReference>
<sequence length="293" mass="31386">MTGVLDLSDSRTRLAESKAQHGELMSVFLGWMEGGGIGVRTIRDPRFAMYRWEVAVTTEPAKNLSLMAGQIINNVRSALEYVAFQVYLVAGGEPDGKLADKVAFPIINTAGPWNSVVKKKVPGVWPEAADLMKAAQPFAQAGDDAKVLPTLRGLGGTDKHRNLVLCATAARSANWIWPTGKGVGVDVFLYRAPGDDFDKGPVVPIRPGTSVPVARVFVYPEGVPYDDAAMLWTSGIRFEQPAPPDVDFSFRANSGSEVSLTTLSDLIDHVARIVESFADLPGPTTTTATDVGA</sequence>
<reference evidence="1" key="1">
    <citation type="submission" date="2020-07" db="EMBL/GenBank/DDBJ databases">
        <authorList>
            <person name="Pettersson B.M.F."/>
            <person name="Behra P.R.K."/>
            <person name="Ramesh M."/>
            <person name="Das S."/>
            <person name="Dasgupta S."/>
            <person name="Kirsebom L.A."/>
        </authorList>
    </citation>
    <scope>NUCLEOTIDE SEQUENCE</scope>
    <source>
        <strain evidence="1">DSM 44203</strain>
    </source>
</reference>
<protein>
    <submittedName>
        <fullName evidence="1">Uncharacterized protein</fullName>
    </submittedName>
</protein>
<name>A0AAW5SLC6_MYCNV</name>
<reference evidence="1" key="2">
    <citation type="journal article" date="2022" name="BMC Genomics">
        <title>Comparative genome analysis of mycobacteria focusing on tRNA and non-coding RNA.</title>
        <authorList>
            <person name="Behra P.R.K."/>
            <person name="Pettersson B.M.F."/>
            <person name="Ramesh M."/>
            <person name="Das S."/>
            <person name="Dasgupta S."/>
            <person name="Kirsebom L.A."/>
        </authorList>
    </citation>
    <scope>NUCLEOTIDE SEQUENCE</scope>
    <source>
        <strain evidence="1">DSM 44203</strain>
    </source>
</reference>
<dbReference type="RefSeq" id="WP_131808532.1">
    <property type="nucleotide sequence ID" value="NZ_BCTA01000020.1"/>
</dbReference>
<dbReference type="EMBL" id="JACKTI010000036">
    <property type="protein sequence ID" value="MCV7024335.1"/>
    <property type="molecule type" value="Genomic_DNA"/>
</dbReference>
<evidence type="ECO:0000313" key="2">
    <source>
        <dbReference type="Proteomes" id="UP001207528"/>
    </source>
</evidence>
<proteinExistence type="predicted"/>
<evidence type="ECO:0000313" key="1">
    <source>
        <dbReference type="EMBL" id="MCV7024335.1"/>
    </source>
</evidence>
<gene>
    <name evidence="1" type="ORF">H7I77_13415</name>
</gene>
<dbReference type="AlphaFoldDB" id="A0AAW5SLC6"/>
<accession>A0AAW5SLC6</accession>
<comment type="caution">
    <text evidence="1">The sequence shown here is derived from an EMBL/GenBank/DDBJ whole genome shotgun (WGS) entry which is preliminary data.</text>
</comment>